<comment type="caution">
    <text evidence="1">The sequence shown here is derived from an EMBL/GenBank/DDBJ whole genome shotgun (WGS) entry which is preliminary data.</text>
</comment>
<dbReference type="RefSeq" id="WP_131910944.1">
    <property type="nucleotide sequence ID" value="NZ_OU594967.1"/>
</dbReference>
<evidence type="ECO:0000313" key="1">
    <source>
        <dbReference type="EMBL" id="TCK63942.1"/>
    </source>
</evidence>
<dbReference type="OrthoDB" id="9800971at2"/>
<reference evidence="1 2" key="1">
    <citation type="submission" date="2019-03" db="EMBL/GenBank/DDBJ databases">
        <title>Genomic Encyclopedia of Type Strains, Phase IV (KMG-IV): sequencing the most valuable type-strain genomes for metagenomic binning, comparative biology and taxonomic classification.</title>
        <authorList>
            <person name="Goeker M."/>
        </authorList>
    </citation>
    <scope>NUCLEOTIDE SEQUENCE [LARGE SCALE GENOMIC DNA]</scope>
    <source>
        <strain evidence="1 2">DSM 18577</strain>
    </source>
</reference>
<dbReference type="Proteomes" id="UP000295565">
    <property type="component" value="Unassembled WGS sequence"/>
</dbReference>
<dbReference type="InterPro" id="IPR018772">
    <property type="entry name" value="Transcription_activator_HlyU"/>
</dbReference>
<sequence>MGLFNSLKTLLNNPAPATAKQHESVEYQGFTITPEPIAEKGQYRVAGYIHKTIGDKSCEHHFIRSDVCMNEQQAVELTISKCQIFIDQLGEKIFE</sequence>
<proteinExistence type="predicted"/>
<organism evidence="1 2">
    <name type="scientific">Celerinatantimonas diazotrophica</name>
    <dbReference type="NCBI Taxonomy" id="412034"/>
    <lineage>
        <taxon>Bacteria</taxon>
        <taxon>Pseudomonadati</taxon>
        <taxon>Pseudomonadota</taxon>
        <taxon>Gammaproteobacteria</taxon>
        <taxon>Celerinatantimonadaceae</taxon>
        <taxon>Celerinatantimonas</taxon>
    </lineage>
</organism>
<keyword evidence="2" id="KW-1185">Reference proteome</keyword>
<name>A0A4R1KGV3_9GAMM</name>
<dbReference type="EMBL" id="SMGD01000001">
    <property type="protein sequence ID" value="TCK63942.1"/>
    <property type="molecule type" value="Genomic_DNA"/>
</dbReference>
<accession>A0A4R1KGV3</accession>
<gene>
    <name evidence="1" type="ORF">EV690_0056</name>
</gene>
<protein>
    <recommendedName>
        <fullName evidence="3">Transcriptional activator HlyU</fullName>
    </recommendedName>
</protein>
<dbReference type="Pfam" id="PF10115">
    <property type="entry name" value="HlyU"/>
    <property type="match status" value="1"/>
</dbReference>
<evidence type="ECO:0008006" key="3">
    <source>
        <dbReference type="Google" id="ProtNLM"/>
    </source>
</evidence>
<dbReference type="AlphaFoldDB" id="A0A4R1KGV3"/>
<evidence type="ECO:0000313" key="2">
    <source>
        <dbReference type="Proteomes" id="UP000295565"/>
    </source>
</evidence>